<dbReference type="SUPFAM" id="SSF55811">
    <property type="entry name" value="Nudix"/>
    <property type="match status" value="1"/>
</dbReference>
<dbReference type="PROSITE" id="PS00893">
    <property type="entry name" value="NUDIX_BOX"/>
    <property type="match status" value="1"/>
</dbReference>
<evidence type="ECO:0000256" key="3">
    <source>
        <dbReference type="RuleBase" id="RU003476"/>
    </source>
</evidence>
<dbReference type="EMBL" id="RXMA01000040">
    <property type="protein sequence ID" value="RTR14223.1"/>
    <property type="molecule type" value="Genomic_DNA"/>
</dbReference>
<evidence type="ECO:0000313" key="6">
    <source>
        <dbReference type="Proteomes" id="UP000277007"/>
    </source>
</evidence>
<dbReference type="InterPro" id="IPR020476">
    <property type="entry name" value="Nudix_hydrolase"/>
</dbReference>
<keyword evidence="2 3" id="KW-0378">Hydrolase</keyword>
<dbReference type="InterPro" id="IPR020084">
    <property type="entry name" value="NUDIX_hydrolase_CS"/>
</dbReference>
<dbReference type="InterPro" id="IPR015797">
    <property type="entry name" value="NUDIX_hydrolase-like_dom_sf"/>
</dbReference>
<evidence type="ECO:0000256" key="1">
    <source>
        <dbReference type="ARBA" id="ARBA00001946"/>
    </source>
</evidence>
<organism evidence="5 6">
    <name type="scientific">Azospirillum griseum</name>
    <dbReference type="NCBI Taxonomy" id="2496639"/>
    <lineage>
        <taxon>Bacteria</taxon>
        <taxon>Pseudomonadati</taxon>
        <taxon>Pseudomonadota</taxon>
        <taxon>Alphaproteobacteria</taxon>
        <taxon>Rhodospirillales</taxon>
        <taxon>Azospirillaceae</taxon>
        <taxon>Azospirillum</taxon>
    </lineage>
</organism>
<dbReference type="PROSITE" id="PS51462">
    <property type="entry name" value="NUDIX"/>
    <property type="match status" value="1"/>
</dbReference>
<name>A0A431VAL5_9PROT</name>
<keyword evidence="6" id="KW-1185">Reference proteome</keyword>
<dbReference type="InterPro" id="IPR000086">
    <property type="entry name" value="NUDIX_hydrolase_dom"/>
</dbReference>
<dbReference type="AlphaFoldDB" id="A0A431VAL5"/>
<comment type="caution">
    <text evidence="5">The sequence shown here is derived from an EMBL/GenBank/DDBJ whole genome shotgun (WGS) entry which is preliminary data.</text>
</comment>
<comment type="cofactor">
    <cofactor evidence="1">
        <name>Mg(2+)</name>
        <dbReference type="ChEBI" id="CHEBI:18420"/>
    </cofactor>
</comment>
<dbReference type="OrthoDB" id="177518at2"/>
<evidence type="ECO:0000256" key="2">
    <source>
        <dbReference type="ARBA" id="ARBA00022801"/>
    </source>
</evidence>
<evidence type="ECO:0000313" key="5">
    <source>
        <dbReference type="EMBL" id="RTR14223.1"/>
    </source>
</evidence>
<evidence type="ECO:0000259" key="4">
    <source>
        <dbReference type="PROSITE" id="PS51462"/>
    </source>
</evidence>
<dbReference type="Gene3D" id="3.90.79.10">
    <property type="entry name" value="Nucleoside Triphosphate Pyrophosphohydrolase"/>
    <property type="match status" value="1"/>
</dbReference>
<accession>A0A431VAL5</accession>
<dbReference type="Pfam" id="PF00293">
    <property type="entry name" value="NUDIX"/>
    <property type="match status" value="1"/>
</dbReference>
<dbReference type="PRINTS" id="PR00502">
    <property type="entry name" value="NUDIXFAMILY"/>
</dbReference>
<dbReference type="Proteomes" id="UP000277007">
    <property type="component" value="Unassembled WGS sequence"/>
</dbReference>
<dbReference type="GO" id="GO:0016787">
    <property type="term" value="F:hydrolase activity"/>
    <property type="evidence" value="ECO:0007669"/>
    <property type="project" value="UniProtKB-KW"/>
</dbReference>
<protein>
    <submittedName>
        <fullName evidence="5">NUDIX hydrolase</fullName>
    </submittedName>
</protein>
<gene>
    <name evidence="5" type="ORF">EJ903_24035</name>
</gene>
<dbReference type="PANTHER" id="PTHR43046">
    <property type="entry name" value="GDP-MANNOSE MANNOSYL HYDROLASE"/>
    <property type="match status" value="1"/>
</dbReference>
<dbReference type="CDD" id="cd03424">
    <property type="entry name" value="NUDIX_ADPRase_Nudt5_UGPPase_Nudt14"/>
    <property type="match status" value="1"/>
</dbReference>
<reference evidence="5 6" key="1">
    <citation type="submission" date="2018-12" db="EMBL/GenBank/DDBJ databases">
        <authorList>
            <person name="Yang Y."/>
        </authorList>
    </citation>
    <scope>NUCLEOTIDE SEQUENCE [LARGE SCALE GENOMIC DNA]</scope>
    <source>
        <strain evidence="5 6">L-25-5w-1</strain>
    </source>
</reference>
<sequence>MTPIRTARRLLYTNSKWRVYADDLRGDGTTVDGYLVLVPVHSDANMVTGVAVLGETGGRFALLHNHRHPIEQRSWEIVKGFVDQGETPTDAALRELTEETGLVCKPDNLIPLGSFMPEGATMAARGLLFLARHCQPTTESAQPDGNPSGEIEIGLGRVTLFGQKTLKNMAETSEIEDAATLIGIYRTLAWLEQHHEMTLPGTCSHQEITPN</sequence>
<feature type="domain" description="Nudix hydrolase" evidence="4">
    <location>
        <begin position="43"/>
        <end position="185"/>
    </location>
</feature>
<dbReference type="PANTHER" id="PTHR43046:SF14">
    <property type="entry name" value="MUTT_NUDIX FAMILY PROTEIN"/>
    <property type="match status" value="1"/>
</dbReference>
<comment type="similarity">
    <text evidence="3">Belongs to the Nudix hydrolase family.</text>
</comment>
<dbReference type="RefSeq" id="WP_126620266.1">
    <property type="nucleotide sequence ID" value="NZ_JBHUCY010000103.1"/>
</dbReference>
<proteinExistence type="inferred from homology"/>